<dbReference type="Gene3D" id="3.40.50.300">
    <property type="entry name" value="P-loop containing nucleotide triphosphate hydrolases"/>
    <property type="match status" value="2"/>
</dbReference>
<dbReference type="AlphaFoldDB" id="T0JU09"/>
<feature type="compositionally biased region" description="Basic and acidic residues" evidence="2">
    <location>
        <begin position="788"/>
        <end position="807"/>
    </location>
</feature>
<feature type="coiled-coil region" evidence="1">
    <location>
        <begin position="374"/>
        <end position="401"/>
    </location>
</feature>
<dbReference type="SUPFAM" id="SSF52540">
    <property type="entry name" value="P-loop containing nucleoside triphosphate hydrolases"/>
    <property type="match status" value="2"/>
</dbReference>
<dbReference type="Pfam" id="PF13476">
    <property type="entry name" value="AAA_23"/>
    <property type="match status" value="1"/>
</dbReference>
<evidence type="ECO:0000256" key="2">
    <source>
        <dbReference type="SAM" id="MobiDB-lite"/>
    </source>
</evidence>
<feature type="region of interest" description="Disordered" evidence="2">
    <location>
        <begin position="787"/>
        <end position="808"/>
    </location>
</feature>
<dbReference type="GO" id="GO:0016887">
    <property type="term" value="F:ATP hydrolysis activity"/>
    <property type="evidence" value="ECO:0007669"/>
    <property type="project" value="InterPro"/>
</dbReference>
<dbReference type="RefSeq" id="WP_021286627.1">
    <property type="nucleotide sequence ID" value="NZ_AUPZ01000002.1"/>
</dbReference>
<feature type="compositionally biased region" description="Basic and acidic residues" evidence="2">
    <location>
        <begin position="828"/>
        <end position="843"/>
    </location>
</feature>
<sequence>MKILSLKALNINSLLGKTEIDFLQLTKDSALFAITGPTGSGKSTLLDIISCALYGRTSRLKNPNDLMTRHSAEAYCEVEFEVKKKRYRSSWAQKRAHKKHDGKFQTAKMELVDLDTNKVLDLKSRDVAKKVEELSGLDFGRFTQSMMLAQGGFDAFLKADEKERSELLEKITGTQIYADISIAVFDKHRNLKQEIESDVKILESIELLSKEQVLKKQKELEQNTNEKRKTDEKLKELTRQLNWTQRLRELTLDAKRHEEEFTKASKLKEQHKDSFLKLSLANKALNISSTFSSHTQLKESLKADKTALTKLSSELETLSKDIEEKTKEHAILEKSFEDEKREFDRQKQKIKQAFELLLNERQTAQSITKLKAVCEGKKESLKQASNSLNALLERDKQIQKQIDAKNSYLKSNQKDEKLNSTLGIIEQNIAHYRDEEKTLQKSLKRLKLFDLSLRNEKYKLIKRSVDELSATLKELKLEYKRLYKKSVNANIADINDHLETLKKEHIDYDKSVKKLNFRLVEIEQERIKKDELLDEIDKTRELMDIEEKAYYALSAEIQKLISQKEQANFDVKTNESKAQKYLQNLKSHFKEFGMELDATKIEMQYKELLNRKELYAQTLKELRVLETELNRCEVDKKENHTREISLSADIKADEVSLKELDKNLKKLTSSRLEILNVVDLESYEREIIAKHEEMQRRVQLFRDALNELITKQKERLTYKKDLDAKIYEDEKRVNLIALRLQELYKENDFKDEQEFLDANLSNEQRAELASFCKNIEDGYKLSQTLKTESSKRLQTHKQEPESEKPTNELETIQALLEQKTNALQESIGSDKKELEVNQENSDKHKSRMASLELKKESFKVWVKLNELVGSADGTKFKKFAQGITLEQLINLANRHLKILSSRYTLTRNEDKLLDLEVIDAFQGNAIRPVSTLSGGESFIVSLALALGLSELASQKIAIDSLFLDEGFGTLDEESLEIALNALNLLQSGGKMVGVISHVEALKERIPLQIKVIPNGDGTSFVEVNQQ</sequence>
<evidence type="ECO:0000256" key="1">
    <source>
        <dbReference type="SAM" id="Coils"/>
    </source>
</evidence>
<feature type="region of interest" description="Disordered" evidence="2">
    <location>
        <begin position="827"/>
        <end position="848"/>
    </location>
</feature>
<proteinExistence type="predicted"/>
<feature type="coiled-coil region" evidence="1">
    <location>
        <begin position="308"/>
        <end position="342"/>
    </location>
</feature>
<dbReference type="OrthoDB" id="9795626at2"/>
<evidence type="ECO:0000313" key="5">
    <source>
        <dbReference type="Proteomes" id="UP000015520"/>
    </source>
</evidence>
<feature type="domain" description="Rad50/SbcC-type AAA" evidence="3">
    <location>
        <begin position="6"/>
        <end position="240"/>
    </location>
</feature>
<dbReference type="PANTHER" id="PTHR32114">
    <property type="entry name" value="ABC TRANSPORTER ABCH.3"/>
    <property type="match status" value="1"/>
</dbReference>
<feature type="coiled-coil region" evidence="1">
    <location>
        <begin position="458"/>
        <end position="549"/>
    </location>
</feature>
<accession>T0JU09</accession>
<evidence type="ECO:0000313" key="4">
    <source>
        <dbReference type="EMBL" id="EQB40547.1"/>
    </source>
</evidence>
<dbReference type="STRING" id="1172190.M947_01730"/>
<organism evidence="4 5">
    <name type="scientific">Sulfurimonas hongkongensis</name>
    <dbReference type="NCBI Taxonomy" id="1172190"/>
    <lineage>
        <taxon>Bacteria</taxon>
        <taxon>Pseudomonadati</taxon>
        <taxon>Campylobacterota</taxon>
        <taxon>Epsilonproteobacteria</taxon>
        <taxon>Campylobacterales</taxon>
        <taxon>Sulfurimonadaceae</taxon>
        <taxon>Sulfurimonas</taxon>
    </lineage>
</organism>
<dbReference type="GO" id="GO:0006302">
    <property type="term" value="P:double-strand break repair"/>
    <property type="evidence" value="ECO:0007669"/>
    <property type="project" value="InterPro"/>
</dbReference>
<dbReference type="InterPro" id="IPR027417">
    <property type="entry name" value="P-loop_NTPase"/>
</dbReference>
<protein>
    <recommendedName>
        <fullName evidence="3">Rad50/SbcC-type AAA domain-containing protein</fullName>
    </recommendedName>
</protein>
<name>T0JU09_9BACT</name>
<keyword evidence="5" id="KW-1185">Reference proteome</keyword>
<dbReference type="Proteomes" id="UP000015520">
    <property type="component" value="Unassembled WGS sequence"/>
</dbReference>
<dbReference type="PANTHER" id="PTHR32114:SF2">
    <property type="entry name" value="ABC TRANSPORTER ABCH.3"/>
    <property type="match status" value="1"/>
</dbReference>
<keyword evidence="1" id="KW-0175">Coiled coil</keyword>
<gene>
    <name evidence="4" type="ORF">M947_01730</name>
</gene>
<comment type="caution">
    <text evidence="4">The sequence shown here is derived from an EMBL/GenBank/DDBJ whole genome shotgun (WGS) entry which is preliminary data.</text>
</comment>
<dbReference type="eggNOG" id="COG0419">
    <property type="taxonomic scope" value="Bacteria"/>
</dbReference>
<feature type="coiled-coil region" evidence="1">
    <location>
        <begin position="210"/>
        <end position="267"/>
    </location>
</feature>
<reference evidence="4 5" key="1">
    <citation type="submission" date="2013-07" db="EMBL/GenBank/DDBJ databases">
        <title>Sulfurimonas hongkongensis AST-10 Genome Sequencing.</title>
        <authorList>
            <person name="Cai L."/>
            <person name="Zhang T."/>
        </authorList>
    </citation>
    <scope>NUCLEOTIDE SEQUENCE [LARGE SCALE GENOMIC DNA]</scope>
    <source>
        <strain evidence="4 5">AST-10</strain>
    </source>
</reference>
<dbReference type="PATRIC" id="fig|1172190.3.peg.336"/>
<evidence type="ECO:0000259" key="3">
    <source>
        <dbReference type="Pfam" id="PF13476"/>
    </source>
</evidence>
<feature type="coiled-coil region" evidence="1">
    <location>
        <begin position="605"/>
        <end position="711"/>
    </location>
</feature>
<dbReference type="EMBL" id="AUPZ01000002">
    <property type="protein sequence ID" value="EQB40547.1"/>
    <property type="molecule type" value="Genomic_DNA"/>
</dbReference>
<dbReference type="InterPro" id="IPR038729">
    <property type="entry name" value="Rad50/SbcC_AAA"/>
</dbReference>
<dbReference type="Pfam" id="PF13558">
    <property type="entry name" value="SbcC_Walker_B"/>
    <property type="match status" value="1"/>
</dbReference>